<accession>A0A0P1I4G8</accession>
<protein>
    <submittedName>
        <fullName evidence="1">Putative secreted (Periplasmic) protein</fullName>
    </submittedName>
</protein>
<dbReference type="AlphaFoldDB" id="A0A0P1I4G8"/>
<organism evidence="1 2">
    <name type="scientific">Shimia thalassica</name>
    <dbReference type="NCBI Taxonomy" id="1715693"/>
    <lineage>
        <taxon>Bacteria</taxon>
        <taxon>Pseudomonadati</taxon>
        <taxon>Pseudomonadota</taxon>
        <taxon>Alphaproteobacteria</taxon>
        <taxon>Rhodobacterales</taxon>
        <taxon>Roseobacteraceae</taxon>
    </lineage>
</organism>
<dbReference type="RefSeq" id="WP_058310271.1">
    <property type="nucleotide sequence ID" value="NZ_CANLZE010000001.1"/>
</dbReference>
<sequence>MRSIVLLMTALAVIGLAVWAYRENYRTQNMIGQTAQVQREIGAARERLSVLRAEWAYLNRPDRLRDLAELNFDSLQLLPLRPDQFGKVDQVTYPPLESDLEIDGIVDVSSAESYP</sequence>
<dbReference type="Proteomes" id="UP000051870">
    <property type="component" value="Unassembled WGS sequence"/>
</dbReference>
<evidence type="ECO:0000313" key="1">
    <source>
        <dbReference type="EMBL" id="CUJ89630.1"/>
    </source>
</evidence>
<evidence type="ECO:0000313" key="2">
    <source>
        <dbReference type="Proteomes" id="UP000051870"/>
    </source>
</evidence>
<gene>
    <name evidence="1" type="ORF">PH7735_01112</name>
</gene>
<dbReference type="EMBL" id="CYTW01000001">
    <property type="protein sequence ID" value="CUJ89630.1"/>
    <property type="molecule type" value="Genomic_DNA"/>
</dbReference>
<dbReference type="GeneID" id="83880175"/>
<proteinExistence type="predicted"/>
<name>A0A0P1I4G8_9RHOB</name>
<keyword evidence="2" id="KW-1185">Reference proteome</keyword>
<reference evidence="2" key="1">
    <citation type="submission" date="2015-09" db="EMBL/GenBank/DDBJ databases">
        <authorList>
            <person name="Rodrigo-Torres Lidia"/>
            <person name="Arahal R.David."/>
        </authorList>
    </citation>
    <scope>NUCLEOTIDE SEQUENCE [LARGE SCALE GENOMIC DNA]</scope>
    <source>
        <strain evidence="2">CECT 7735</strain>
    </source>
</reference>
<dbReference type="STRING" id="1715693.PH7735_01112"/>